<feature type="transmembrane region" description="Helical" evidence="16">
    <location>
        <begin position="164"/>
        <end position="181"/>
    </location>
</feature>
<keyword evidence="8 16" id="KW-0472">Membrane</keyword>
<feature type="transmembrane region" description="Helical" evidence="16">
    <location>
        <begin position="130"/>
        <end position="152"/>
    </location>
</feature>
<evidence type="ECO:0000256" key="8">
    <source>
        <dbReference type="ARBA" id="ARBA00023136"/>
    </source>
</evidence>
<evidence type="ECO:0000256" key="15">
    <source>
        <dbReference type="SAM" id="MobiDB-lite"/>
    </source>
</evidence>
<evidence type="ECO:0000313" key="18">
    <source>
        <dbReference type="EMBL" id="CAH0729005.1"/>
    </source>
</evidence>
<comment type="subcellular location">
    <subcellularLocation>
        <location evidence="1">Endoplasmic reticulum membrane</location>
        <topology evidence="1">Multi-pass membrane protein</topology>
    </subcellularLocation>
</comment>
<dbReference type="InterPro" id="IPR053934">
    <property type="entry name" value="HTTM_dom"/>
</dbReference>
<feature type="transmembrane region" description="Helical" evidence="16">
    <location>
        <begin position="105"/>
        <end position="124"/>
    </location>
</feature>
<feature type="transmembrane region" description="Helical" evidence="16">
    <location>
        <begin position="219"/>
        <end position="239"/>
    </location>
</feature>
<accession>A0A8J9VLV7</accession>
<evidence type="ECO:0000256" key="10">
    <source>
        <dbReference type="ARBA" id="ARBA00023239"/>
    </source>
</evidence>
<keyword evidence="5" id="KW-0256">Endoplasmic reticulum</keyword>
<feature type="region of interest" description="Disordered" evidence="15">
    <location>
        <begin position="342"/>
        <end position="362"/>
    </location>
</feature>
<dbReference type="SMART" id="SM00752">
    <property type="entry name" value="HTTM"/>
    <property type="match status" value="1"/>
</dbReference>
<evidence type="ECO:0000256" key="9">
    <source>
        <dbReference type="ARBA" id="ARBA00023157"/>
    </source>
</evidence>
<evidence type="ECO:0000256" key="16">
    <source>
        <dbReference type="SAM" id="Phobius"/>
    </source>
</evidence>
<dbReference type="Proteomes" id="UP000838878">
    <property type="component" value="Chromosome 7"/>
</dbReference>
<keyword evidence="7" id="KW-0007">Acetylation</keyword>
<keyword evidence="10" id="KW-0456">Lyase</keyword>
<sequence>MKFQEQFGFHIKEVTFVKLSEYLNASKDSSSLAISRILFGITMLFDIPDERGGAIMDKRWREPSTCHFPLIPFVRAMPMPYMALVYAGLWIGAFGIALGYKYRWCASTFTVCYWYIFLIEKSYWNNHSYLFGLVALLFTFTEANCYWSLDVYLNPCQSKPSVPYWNYFILKYQFFILYFMAGLKKGTAEWLTGYSVQNLSEHWVFNPFKLFLTVAQTDFLIVHWFVFAFDLTVAMWMMWARTRHVAMFFCALFHLMNSRLFSIGMFPWVCLATMPLFYPFDWPKIILKYAEEITVKGRICKYIYGYIFSVSNHQQNATNITNKDSVTEEKIHPDNEIITNKMEKIEESESSADEKEGDKLKHTTDGRMNSITFALIIFHLVSQAFLPYSHFITKGYNNWTKGLYGYSWDMMVHTWDIDSVVIKVVDNKNGETFYVDPYVYSPNDRWTRHGDMVYQYAKCLKDNIRRKDESLSTNISIYIDVWCSMNGRFTQRMFDPKVDLLNISWSAFEPVSYLMPLLDEALEWRSILQQIKEDVHSWNNYSDVIFIADFPGYVQEKFIPVELFNVTMTMLDGIVAYEPEITTELNGQSYRLRKGNIIKLHSGTFHKILNIGTTPAYYMYTFANSTEATNFVTPSPKPKLPIDQELTRRFFNMITFAKLVLTNTYEMLFKFKHCS</sequence>
<evidence type="ECO:0000256" key="12">
    <source>
        <dbReference type="ARBA" id="ARBA00030249"/>
    </source>
</evidence>
<gene>
    <name evidence="18" type="ORF">BINO364_LOCUS14158</name>
</gene>
<evidence type="ECO:0000256" key="7">
    <source>
        <dbReference type="ARBA" id="ARBA00022990"/>
    </source>
</evidence>
<evidence type="ECO:0000256" key="2">
    <source>
        <dbReference type="ARBA" id="ARBA00012248"/>
    </source>
</evidence>
<dbReference type="OrthoDB" id="206689at2759"/>
<dbReference type="AlphaFoldDB" id="A0A8J9VLV7"/>
<feature type="non-terminal residue" evidence="18">
    <location>
        <position position="675"/>
    </location>
</feature>
<evidence type="ECO:0000259" key="17">
    <source>
        <dbReference type="SMART" id="SM00752"/>
    </source>
</evidence>
<keyword evidence="9" id="KW-1015">Disulfide bond</keyword>
<dbReference type="InterPro" id="IPR007782">
    <property type="entry name" value="VKG_COase"/>
</dbReference>
<dbReference type="EC" id="4.1.1.90" evidence="2"/>
<keyword evidence="6 16" id="KW-1133">Transmembrane helix</keyword>
<feature type="domain" description="HTTM-like" evidence="17">
    <location>
        <begin position="24"/>
        <end position="282"/>
    </location>
</feature>
<keyword evidence="19" id="KW-1185">Reference proteome</keyword>
<dbReference type="GO" id="GO:0005789">
    <property type="term" value="C:endoplasmic reticulum membrane"/>
    <property type="evidence" value="ECO:0007669"/>
    <property type="project" value="UniProtKB-SubCell"/>
</dbReference>
<dbReference type="InterPro" id="IPR053935">
    <property type="entry name" value="VKGC_lumenal_dom"/>
</dbReference>
<evidence type="ECO:0000256" key="5">
    <source>
        <dbReference type="ARBA" id="ARBA00022824"/>
    </source>
</evidence>
<organism evidence="18 19">
    <name type="scientific">Brenthis ino</name>
    <name type="common">lesser marbled fritillary</name>
    <dbReference type="NCBI Taxonomy" id="405034"/>
    <lineage>
        <taxon>Eukaryota</taxon>
        <taxon>Metazoa</taxon>
        <taxon>Ecdysozoa</taxon>
        <taxon>Arthropoda</taxon>
        <taxon>Hexapoda</taxon>
        <taxon>Insecta</taxon>
        <taxon>Pterygota</taxon>
        <taxon>Neoptera</taxon>
        <taxon>Endopterygota</taxon>
        <taxon>Lepidoptera</taxon>
        <taxon>Glossata</taxon>
        <taxon>Ditrysia</taxon>
        <taxon>Papilionoidea</taxon>
        <taxon>Nymphalidae</taxon>
        <taxon>Heliconiinae</taxon>
        <taxon>Argynnini</taxon>
        <taxon>Brenthis</taxon>
    </lineage>
</organism>
<name>A0A8J9VLV7_9NEOP</name>
<dbReference type="SUPFAM" id="SSF51182">
    <property type="entry name" value="RmlC-like cupins"/>
    <property type="match status" value="1"/>
</dbReference>
<evidence type="ECO:0000256" key="11">
    <source>
        <dbReference type="ARBA" id="ARBA00030083"/>
    </source>
</evidence>
<feature type="transmembrane region" description="Helical" evidence="16">
    <location>
        <begin position="260"/>
        <end position="278"/>
    </location>
</feature>
<proteinExistence type="predicted"/>
<evidence type="ECO:0000256" key="13">
    <source>
        <dbReference type="ARBA" id="ARBA00032107"/>
    </source>
</evidence>
<evidence type="ECO:0000256" key="14">
    <source>
        <dbReference type="ARBA" id="ARBA00048415"/>
    </source>
</evidence>
<dbReference type="GO" id="GO:0008488">
    <property type="term" value="F:gamma-glutamyl carboxylase activity"/>
    <property type="evidence" value="ECO:0007669"/>
    <property type="project" value="UniProtKB-EC"/>
</dbReference>
<protein>
    <recommendedName>
        <fullName evidence="3">Vitamin K-dependent gamma-carboxylase</fullName>
        <ecNumber evidence="2">4.1.1.90</ecNumber>
    </recommendedName>
    <alternativeName>
        <fullName evidence="11">Gamma-glutamyl carboxylase</fullName>
    </alternativeName>
    <alternativeName>
        <fullName evidence="12">Peptidyl-glutamate 4-carboxylase</fullName>
    </alternativeName>
    <alternativeName>
        <fullName evidence="13">Vitamin K gamma glutamyl carboxylase</fullName>
    </alternativeName>
</protein>
<dbReference type="PANTHER" id="PTHR12639">
    <property type="entry name" value="VITAMIN K-DEPENDENT GAMMA-CARBOXYLASE"/>
    <property type="match status" value="1"/>
</dbReference>
<evidence type="ECO:0000313" key="19">
    <source>
        <dbReference type="Proteomes" id="UP000838878"/>
    </source>
</evidence>
<reference evidence="18" key="1">
    <citation type="submission" date="2021-12" db="EMBL/GenBank/DDBJ databases">
        <authorList>
            <person name="Martin H S."/>
        </authorList>
    </citation>
    <scope>NUCLEOTIDE SEQUENCE</scope>
</reference>
<dbReference type="GO" id="GO:0019842">
    <property type="term" value="F:vitamin binding"/>
    <property type="evidence" value="ECO:0007669"/>
    <property type="project" value="TreeGrafter"/>
</dbReference>
<evidence type="ECO:0000256" key="1">
    <source>
        <dbReference type="ARBA" id="ARBA00004477"/>
    </source>
</evidence>
<feature type="transmembrane region" description="Helical" evidence="16">
    <location>
        <begin position="79"/>
        <end position="98"/>
    </location>
</feature>
<comment type="catalytic activity">
    <reaction evidence="14">
        <text>4-carboxy-L-glutamyl-[protein] + 2,3-epoxyphylloquinone + H2O + H(+) = phylloquinol + L-glutamyl-[protein] + CO2 + O2</text>
        <dbReference type="Rhea" id="RHEA:45140"/>
        <dbReference type="Rhea" id="RHEA-COMP:10208"/>
        <dbReference type="Rhea" id="RHEA-COMP:11094"/>
        <dbReference type="ChEBI" id="CHEBI:15377"/>
        <dbReference type="ChEBI" id="CHEBI:15378"/>
        <dbReference type="ChEBI" id="CHEBI:15379"/>
        <dbReference type="ChEBI" id="CHEBI:15759"/>
        <dbReference type="ChEBI" id="CHEBI:16526"/>
        <dbReference type="ChEBI" id="CHEBI:28433"/>
        <dbReference type="ChEBI" id="CHEBI:29973"/>
        <dbReference type="ChEBI" id="CHEBI:84990"/>
        <dbReference type="EC" id="4.1.1.90"/>
    </reaction>
    <physiologicalReaction direction="right-to-left" evidence="14">
        <dbReference type="Rhea" id="RHEA:45142"/>
    </physiologicalReaction>
</comment>
<dbReference type="Pfam" id="PF22777">
    <property type="entry name" value="VKGC_lumenal_dom"/>
    <property type="match status" value="1"/>
</dbReference>
<dbReference type="PANTHER" id="PTHR12639:SF6">
    <property type="entry name" value="VITAMIN K-DEPENDENT GAMMA-CARBOXYLASE"/>
    <property type="match status" value="1"/>
</dbReference>
<dbReference type="InterPro" id="IPR011020">
    <property type="entry name" value="HTTM-like"/>
</dbReference>
<dbReference type="InterPro" id="IPR011051">
    <property type="entry name" value="RmlC_Cupin_sf"/>
</dbReference>
<dbReference type="Pfam" id="PF05090">
    <property type="entry name" value="HTTM"/>
    <property type="match status" value="1"/>
</dbReference>
<keyword evidence="4 16" id="KW-0812">Transmembrane</keyword>
<evidence type="ECO:0000256" key="3">
    <source>
        <dbReference type="ARBA" id="ARBA00017054"/>
    </source>
</evidence>
<evidence type="ECO:0000256" key="4">
    <source>
        <dbReference type="ARBA" id="ARBA00022692"/>
    </source>
</evidence>
<dbReference type="EMBL" id="OV170227">
    <property type="protein sequence ID" value="CAH0729005.1"/>
    <property type="molecule type" value="Genomic_DNA"/>
</dbReference>
<evidence type="ECO:0000256" key="6">
    <source>
        <dbReference type="ARBA" id="ARBA00022989"/>
    </source>
</evidence>